<keyword evidence="2" id="KW-0378">Hydrolase</keyword>
<reference evidence="2" key="1">
    <citation type="journal article" date="2015" name="Proc. Natl. Acad. Sci. U.S.A.">
        <title>Networks of energetic and metabolic interactions define dynamics in microbial communities.</title>
        <authorList>
            <person name="Embree M."/>
            <person name="Liu J.K."/>
            <person name="Al-Bassam M.M."/>
            <person name="Zengler K."/>
        </authorList>
    </citation>
    <scope>NUCLEOTIDE SEQUENCE</scope>
</reference>
<dbReference type="PANTHER" id="PTHR46438">
    <property type="entry name" value="ALPHA/BETA-HYDROLASES SUPERFAMILY PROTEIN"/>
    <property type="match status" value="1"/>
</dbReference>
<dbReference type="AlphaFoldDB" id="A0A0W8FMQ1"/>
<proteinExistence type="predicted"/>
<dbReference type="Gene3D" id="3.40.50.1820">
    <property type="entry name" value="alpha/beta hydrolase"/>
    <property type="match status" value="1"/>
</dbReference>
<dbReference type="InterPro" id="IPR029058">
    <property type="entry name" value="AB_hydrolase_fold"/>
</dbReference>
<dbReference type="PROSITE" id="PS51257">
    <property type="entry name" value="PROKAR_LIPOPROTEIN"/>
    <property type="match status" value="1"/>
</dbReference>
<evidence type="ECO:0000259" key="1">
    <source>
        <dbReference type="Pfam" id="PF00561"/>
    </source>
</evidence>
<feature type="domain" description="AB hydrolase-1" evidence="1">
    <location>
        <begin position="62"/>
        <end position="172"/>
    </location>
</feature>
<dbReference type="GO" id="GO:0018786">
    <property type="term" value="F:haloalkane dehalogenase activity"/>
    <property type="evidence" value="ECO:0007669"/>
    <property type="project" value="UniProtKB-EC"/>
</dbReference>
<dbReference type="EMBL" id="LNQE01001000">
    <property type="protein sequence ID" value="KUG21970.1"/>
    <property type="molecule type" value="Genomic_DNA"/>
</dbReference>
<dbReference type="InterPro" id="IPR000073">
    <property type="entry name" value="AB_hydrolase_1"/>
</dbReference>
<evidence type="ECO:0000313" key="2">
    <source>
        <dbReference type="EMBL" id="KUG21970.1"/>
    </source>
</evidence>
<protein>
    <submittedName>
        <fullName evidence="2">Alpha/beta hydrolase fold</fullName>
        <ecNumber evidence="2">3.8.1.5</ecNumber>
    </submittedName>
</protein>
<organism evidence="2">
    <name type="scientific">hydrocarbon metagenome</name>
    <dbReference type="NCBI Taxonomy" id="938273"/>
    <lineage>
        <taxon>unclassified sequences</taxon>
        <taxon>metagenomes</taxon>
        <taxon>ecological metagenomes</taxon>
    </lineage>
</organism>
<dbReference type="SUPFAM" id="SSF53474">
    <property type="entry name" value="alpha/beta-Hydrolases"/>
    <property type="match status" value="1"/>
</dbReference>
<sequence length="315" mass="35624">MNIRKFILILGAIMIAATLGCTSLGMTTIPLDKLKAKYADVNSKIIEIDGMNIHYKDEGQGPALILLHGVCASLHTWDGWAERLKSHYRVIRLDIPGFGLTGPAPDTSVYQKEGAVNLFEKIVTEMKLDKFYLAGNSMGGYIAWNYTLKHPEKVEKLILIDSAGFPQPMPWIISFASNPFVSPFARYTMPKFLVNMCVDQVYGDKSKVTKEIKRRYFELMMRDGNKGGTIDVFKEFRKQSKNKNLSAGIKDIRPPTLVMWGTKDIWISYETIFPKWKQELPTAKFIEYDGAGHIPMEEIPDITARDADLFLSGKI</sequence>
<name>A0A0W8FMQ1_9ZZZZ</name>
<dbReference type="InterPro" id="IPR000639">
    <property type="entry name" value="Epox_hydrolase-like"/>
</dbReference>
<gene>
    <name evidence="2" type="ORF">ASZ90_008265</name>
</gene>
<dbReference type="EC" id="3.8.1.5" evidence="2"/>
<dbReference type="PANTHER" id="PTHR46438:SF11">
    <property type="entry name" value="LIPASE-RELATED"/>
    <property type="match status" value="1"/>
</dbReference>
<dbReference type="PRINTS" id="PR00412">
    <property type="entry name" value="EPOXHYDRLASE"/>
</dbReference>
<comment type="caution">
    <text evidence="2">The sequence shown here is derived from an EMBL/GenBank/DDBJ whole genome shotgun (WGS) entry which is preliminary data.</text>
</comment>
<accession>A0A0W8FMQ1</accession>
<dbReference type="Pfam" id="PF00561">
    <property type="entry name" value="Abhydrolase_1"/>
    <property type="match status" value="1"/>
</dbReference>
<dbReference type="PRINTS" id="PR00111">
    <property type="entry name" value="ABHYDROLASE"/>
</dbReference>